<dbReference type="PANTHER" id="PTHR39160">
    <property type="entry name" value="CELL WALL-BINDING PROTEIN YOCH"/>
    <property type="match status" value="1"/>
</dbReference>
<evidence type="ECO:0000313" key="3">
    <source>
        <dbReference type="EMBL" id="RLL41694.1"/>
    </source>
</evidence>
<dbReference type="OrthoDB" id="9798935at2"/>
<dbReference type="AlphaFoldDB" id="A0A498D737"/>
<dbReference type="SUPFAM" id="SSF50685">
    <property type="entry name" value="Barwin-like endoglucanases"/>
    <property type="match status" value="1"/>
</dbReference>
<dbReference type="InterPro" id="IPR010611">
    <property type="entry name" value="3D_dom"/>
</dbReference>
<sequence length="401" mass="43424">MRIISKLLPASKWKLVISSIGVLALILFTSIVLFEATKAEVVVTDNGEQQPVKTHANTVEELLNELEIVVGEHDELSHDLSANIENNMNVEYKTAKEVTVTVDGNHYTYYTTEDTVGAFFEEQGLSFAANDDISHENSDEIINGGSITVVSAFEVIIDDGGKEKKIATTTSKVQDILTENNIKLNELDRVEPGLEQDIKEGNAITIVRVEEQEEEVVDTIAFQTETKQDHSLEKGKEKVVTDGKDGKVTKTYKVVMENGREVSRELLNEEVKEESVNKVVAVGTKEPEAGLVTLSHSNGEKVQTGGKTITMTASAFTSGCDGCSGYTATGINLQANPNAKVIAVDPSVIPLGTKVWVEGYGEAIAGDTGGSIKGNRIDVHVPSKSDAYGWGVRKVKVKILD</sequence>
<accession>A0A498D737</accession>
<dbReference type="InterPro" id="IPR051933">
    <property type="entry name" value="Resuscitation_pf_RpfB"/>
</dbReference>
<evidence type="ECO:0000313" key="4">
    <source>
        <dbReference type="Proteomes" id="UP000270219"/>
    </source>
</evidence>
<dbReference type="RefSeq" id="WP_121524534.1">
    <property type="nucleotide sequence ID" value="NZ_RCHR01000007.1"/>
</dbReference>
<name>A0A498D737_9BACI</name>
<reference evidence="3 4" key="1">
    <citation type="submission" date="2018-10" db="EMBL/GenBank/DDBJ databases">
        <title>Oceanobacillus sp. YLB-02 draft genome.</title>
        <authorList>
            <person name="Yu L."/>
        </authorList>
    </citation>
    <scope>NUCLEOTIDE SEQUENCE [LARGE SCALE GENOMIC DNA]</scope>
    <source>
        <strain evidence="3 4">YLB-02</strain>
    </source>
</reference>
<evidence type="ECO:0000256" key="1">
    <source>
        <dbReference type="ARBA" id="ARBA00022729"/>
    </source>
</evidence>
<dbReference type="InterPro" id="IPR036908">
    <property type="entry name" value="RlpA-like_sf"/>
</dbReference>
<dbReference type="Pfam" id="PF07501">
    <property type="entry name" value="G5"/>
    <property type="match status" value="1"/>
</dbReference>
<dbReference type="GO" id="GO:0019867">
    <property type="term" value="C:outer membrane"/>
    <property type="evidence" value="ECO:0007669"/>
    <property type="project" value="InterPro"/>
</dbReference>
<dbReference type="InterPro" id="IPR011098">
    <property type="entry name" value="G5_dom"/>
</dbReference>
<dbReference type="EMBL" id="RCHR01000007">
    <property type="protein sequence ID" value="RLL41694.1"/>
    <property type="molecule type" value="Genomic_DNA"/>
</dbReference>
<dbReference type="Pfam" id="PF06725">
    <property type="entry name" value="3D"/>
    <property type="match status" value="1"/>
</dbReference>
<dbReference type="Gene3D" id="2.40.40.10">
    <property type="entry name" value="RlpA-like domain"/>
    <property type="match status" value="1"/>
</dbReference>
<gene>
    <name evidence="3" type="ORF">D8M04_16610</name>
</gene>
<organism evidence="3 4">
    <name type="scientific">Oceanobacillus piezotolerans</name>
    <dbReference type="NCBI Taxonomy" id="2448030"/>
    <lineage>
        <taxon>Bacteria</taxon>
        <taxon>Bacillati</taxon>
        <taxon>Bacillota</taxon>
        <taxon>Bacilli</taxon>
        <taxon>Bacillales</taxon>
        <taxon>Bacillaceae</taxon>
        <taxon>Oceanobacillus</taxon>
    </lineage>
</organism>
<dbReference type="Pfam" id="PF03990">
    <property type="entry name" value="DUF348"/>
    <property type="match status" value="3"/>
</dbReference>
<dbReference type="Gene3D" id="2.20.230.10">
    <property type="entry name" value="Resuscitation-promoting factor rpfb"/>
    <property type="match status" value="1"/>
</dbReference>
<dbReference type="GO" id="GO:0009254">
    <property type="term" value="P:peptidoglycan turnover"/>
    <property type="evidence" value="ECO:0007669"/>
    <property type="project" value="InterPro"/>
</dbReference>
<dbReference type="InterPro" id="IPR007137">
    <property type="entry name" value="DUF348"/>
</dbReference>
<proteinExistence type="predicted"/>
<protein>
    <submittedName>
        <fullName evidence="3">DUF348 domain-containing protein</fullName>
    </submittedName>
</protein>
<dbReference type="GO" id="GO:0004553">
    <property type="term" value="F:hydrolase activity, hydrolyzing O-glycosyl compounds"/>
    <property type="evidence" value="ECO:0007669"/>
    <property type="project" value="InterPro"/>
</dbReference>
<dbReference type="Proteomes" id="UP000270219">
    <property type="component" value="Unassembled WGS sequence"/>
</dbReference>
<evidence type="ECO:0000259" key="2">
    <source>
        <dbReference type="PROSITE" id="PS51109"/>
    </source>
</evidence>
<keyword evidence="4" id="KW-1185">Reference proteome</keyword>
<comment type="caution">
    <text evidence="3">The sequence shown here is derived from an EMBL/GenBank/DDBJ whole genome shotgun (WGS) entry which is preliminary data.</text>
</comment>
<dbReference type="PANTHER" id="PTHR39160:SF4">
    <property type="entry name" value="RESUSCITATION-PROMOTING FACTOR RPFB"/>
    <property type="match status" value="1"/>
</dbReference>
<dbReference type="PROSITE" id="PS51109">
    <property type="entry name" value="G5"/>
    <property type="match status" value="1"/>
</dbReference>
<dbReference type="SMART" id="SM01208">
    <property type="entry name" value="G5"/>
    <property type="match status" value="1"/>
</dbReference>
<dbReference type="CDD" id="cd22786">
    <property type="entry name" value="DPBB_YuiC-like"/>
    <property type="match status" value="1"/>
</dbReference>
<feature type="domain" description="G5" evidence="2">
    <location>
        <begin position="206"/>
        <end position="286"/>
    </location>
</feature>
<keyword evidence="1" id="KW-0732">Signal</keyword>